<dbReference type="InParanoid" id="Q4MZ47"/>
<evidence type="ECO:0000256" key="6">
    <source>
        <dbReference type="ARBA" id="ARBA00022806"/>
    </source>
</evidence>
<keyword evidence="4" id="KW-0547">Nucleotide-binding</keyword>
<evidence type="ECO:0000256" key="4">
    <source>
        <dbReference type="ARBA" id="ARBA00022741"/>
    </source>
</evidence>
<evidence type="ECO:0000256" key="10">
    <source>
        <dbReference type="ARBA" id="ARBA00023235"/>
    </source>
</evidence>
<dbReference type="InterPro" id="IPR027417">
    <property type="entry name" value="P-loop_NTPase"/>
</dbReference>
<dbReference type="VEuPathDB" id="PiroplasmaDB:TpMuguga_03g00644"/>
<dbReference type="OMA" id="QTHQFRD"/>
<dbReference type="GO" id="GO:0016818">
    <property type="term" value="F:hydrolase activity, acting on acid anhydrides, in phosphorus-containing anhydrides"/>
    <property type="evidence" value="ECO:0007669"/>
    <property type="project" value="InterPro"/>
</dbReference>
<dbReference type="SMART" id="SM00491">
    <property type="entry name" value="HELICc2"/>
    <property type="match status" value="1"/>
</dbReference>
<evidence type="ECO:0000256" key="9">
    <source>
        <dbReference type="ARBA" id="ARBA00023014"/>
    </source>
</evidence>
<comment type="cofactor">
    <cofactor evidence="1">
        <name>[4Fe-4S] cluster</name>
        <dbReference type="ChEBI" id="CHEBI:49883"/>
    </cofactor>
</comment>
<keyword evidence="6 12" id="KW-0347">Helicase</keyword>
<organism evidence="12 13">
    <name type="scientific">Theileria parva</name>
    <name type="common">East coast fever infection agent</name>
    <dbReference type="NCBI Taxonomy" id="5875"/>
    <lineage>
        <taxon>Eukaryota</taxon>
        <taxon>Sar</taxon>
        <taxon>Alveolata</taxon>
        <taxon>Apicomplexa</taxon>
        <taxon>Aconoidasida</taxon>
        <taxon>Piroplasmida</taxon>
        <taxon>Theileriidae</taxon>
        <taxon>Theileria</taxon>
    </lineage>
</organism>
<dbReference type="Proteomes" id="UP000001949">
    <property type="component" value="Unassembled WGS sequence"/>
</dbReference>
<evidence type="ECO:0000256" key="7">
    <source>
        <dbReference type="ARBA" id="ARBA00022840"/>
    </source>
</evidence>
<keyword evidence="9" id="KW-0411">Iron-sulfur</keyword>
<reference evidence="12 13" key="1">
    <citation type="journal article" date="2005" name="Science">
        <title>Genome sequence of Theileria parva, a bovine pathogen that transforms lymphocytes.</title>
        <authorList>
            <person name="Gardner M.J."/>
            <person name="Bishop R."/>
            <person name="Shah T."/>
            <person name="de Villiers E.P."/>
            <person name="Carlton J.M."/>
            <person name="Hall N."/>
            <person name="Ren Q."/>
            <person name="Paulsen I.T."/>
            <person name="Pain A."/>
            <person name="Berriman M."/>
            <person name="Wilson R.J.M."/>
            <person name="Sato S."/>
            <person name="Ralph S.A."/>
            <person name="Mann D.J."/>
            <person name="Xiong Z."/>
            <person name="Shallom S.J."/>
            <person name="Weidman J."/>
            <person name="Jiang L."/>
            <person name="Lynn J."/>
            <person name="Weaver B."/>
            <person name="Shoaibi A."/>
            <person name="Domingo A.R."/>
            <person name="Wasawo D."/>
            <person name="Crabtree J."/>
            <person name="Wortman J.R."/>
            <person name="Haas B."/>
            <person name="Angiuoli S.V."/>
            <person name="Creasy T.H."/>
            <person name="Lu C."/>
            <person name="Suh B."/>
            <person name="Silva J.C."/>
            <person name="Utterback T.R."/>
            <person name="Feldblyum T.V."/>
            <person name="Pertea M."/>
            <person name="Allen J."/>
            <person name="Nierman W.C."/>
            <person name="Taracha E.L.N."/>
            <person name="Salzberg S.L."/>
            <person name="White O.R."/>
            <person name="Fitzhugh H.A."/>
            <person name="Morzaria S."/>
            <person name="Venter J.C."/>
            <person name="Fraser C.M."/>
            <person name="Nene V."/>
        </authorList>
    </citation>
    <scope>NUCLEOTIDE SEQUENCE [LARGE SCALE GENOMIC DNA]</scope>
    <source>
        <strain evidence="12 13">Muguga</strain>
    </source>
</reference>
<comment type="similarity">
    <text evidence="2">Belongs to the DEAD box helicase family. DEAH subfamily. DDX11/CHL1 sub-subfamily.</text>
</comment>
<dbReference type="PANTHER" id="PTHR11472">
    <property type="entry name" value="DNA REPAIR DEAD HELICASE RAD3/XP-D SUBFAMILY MEMBER"/>
    <property type="match status" value="1"/>
</dbReference>
<keyword evidence="10" id="KW-0413">Isomerase</keyword>
<dbReference type="GO" id="GO:0005634">
    <property type="term" value="C:nucleus"/>
    <property type="evidence" value="ECO:0007669"/>
    <property type="project" value="TreeGrafter"/>
</dbReference>
<sequence>MLMNQLIFMKDAYRCFDESLFGLFESPTGSGKTLSILCSALTWLKNNRSKTMMCDIGLEPSRDEEVPEWVSQASLNHKKKMVEDVIKDEAVKLEELRKKVSDRLDTSDGKLRIRENYKRLLTKPESDTTEENKLENLNKTQIIICSRTFSQLNQYVKEFKQLNTINRNIRLAMGTGRSQVCINKQIKSKCKTPEELNDECRRSKCEFRSNTTGLSEIATCYPLDLEDLVRLGKDLGNCPYYSNLTTIPNADIVLAPYVTVINESLRESLGLRIKDNILIFDEGHNLTDALTESHASKLTLTGLKQLLHQLGMYVSKYGPKFNELMTQRVSEITKFVVTIVENLSKPESSQSLKITAFTVKYALEDIKFHEILNFLSSTDFCRHMRGLAEREYHFRKKKNETIASYTSMVYNLKNFVHSLLYCGSNDEVIITKSEDISIEIFPVASVGESRSVIVMSGTLSPIEEFLSLAPSRAEVFIHRSLPVFPLDRLLSAVIHKDENGDELVFDYSRRENLKELKYLCTLMEIITEIVPGGIVCFFSSYAYLDVFYKFFLKSSSSNKVLLRKHVFKEQKNVNIFPEYSECCAEKGAILFAVFGGSQSEGVDFSDDLARLVLLVGLPYPPDNIKLKLKREYYNKKCKSTANTHTITITSEAGEQSVSENYSKLAREQRTLLCYKTVNQCIGRAMRHRDDFSGVVLLDSRYKGRDADKYLTDYVKKSISMNENKTNDLRLMLKNFYQKFN</sequence>
<dbReference type="Gene3D" id="1.10.30.20">
    <property type="entry name" value="Bacterial XPD DNA helicase, FeS cluster domain"/>
    <property type="match status" value="1"/>
</dbReference>
<dbReference type="GO" id="GO:0005524">
    <property type="term" value="F:ATP binding"/>
    <property type="evidence" value="ECO:0007669"/>
    <property type="project" value="UniProtKB-KW"/>
</dbReference>
<evidence type="ECO:0000313" key="12">
    <source>
        <dbReference type="EMBL" id="EAN30485.1"/>
    </source>
</evidence>
<dbReference type="Pfam" id="PF06733">
    <property type="entry name" value="DEAD_2"/>
    <property type="match status" value="1"/>
</dbReference>
<evidence type="ECO:0000259" key="11">
    <source>
        <dbReference type="PROSITE" id="PS51193"/>
    </source>
</evidence>
<dbReference type="SMART" id="SM00488">
    <property type="entry name" value="DEXDc2"/>
    <property type="match status" value="1"/>
</dbReference>
<dbReference type="PROSITE" id="PS51193">
    <property type="entry name" value="HELICASE_ATP_BIND_2"/>
    <property type="match status" value="1"/>
</dbReference>
<dbReference type="GO" id="GO:0003678">
    <property type="term" value="F:DNA helicase activity"/>
    <property type="evidence" value="ECO:0007669"/>
    <property type="project" value="InterPro"/>
</dbReference>
<keyword evidence="8" id="KW-0408">Iron</keyword>
<comment type="caution">
    <text evidence="12">The sequence shown here is derived from an EMBL/GenBank/DDBJ whole genome shotgun (WGS) entry which is preliminary data.</text>
</comment>
<dbReference type="Gene3D" id="1.10.275.40">
    <property type="match status" value="1"/>
</dbReference>
<keyword evidence="5" id="KW-0378">Hydrolase</keyword>
<accession>Q4MZ47</accession>
<dbReference type="PANTHER" id="PTHR11472:SF41">
    <property type="entry name" value="ATP-DEPENDENT DNA HELICASE DDX11-RELATED"/>
    <property type="match status" value="1"/>
</dbReference>
<dbReference type="STRING" id="5875.Q4MZ47"/>
<dbReference type="GO" id="GO:0003677">
    <property type="term" value="F:DNA binding"/>
    <property type="evidence" value="ECO:0007669"/>
    <property type="project" value="InterPro"/>
</dbReference>
<dbReference type="Gene3D" id="3.40.50.300">
    <property type="entry name" value="P-loop containing nucleotide triphosphate hydrolases"/>
    <property type="match status" value="3"/>
</dbReference>
<dbReference type="InterPro" id="IPR006555">
    <property type="entry name" value="ATP-dep_Helicase_C"/>
</dbReference>
<protein>
    <submittedName>
        <fullName evidence="12">DNA helicase, putative</fullName>
    </submittedName>
</protein>
<keyword evidence="3" id="KW-0479">Metal-binding</keyword>
<dbReference type="EMBL" id="AAGK01000006">
    <property type="protein sequence ID" value="EAN30485.1"/>
    <property type="molecule type" value="Genomic_DNA"/>
</dbReference>
<name>Q4MZ47_THEPA</name>
<gene>
    <name evidence="12" type="ordered locus">TP03_0644</name>
</gene>
<keyword evidence="7" id="KW-0067">ATP-binding</keyword>
<dbReference type="InterPro" id="IPR010614">
    <property type="entry name" value="RAD3-like_helicase_DEAD"/>
</dbReference>
<dbReference type="GO" id="GO:0046872">
    <property type="term" value="F:metal ion binding"/>
    <property type="evidence" value="ECO:0007669"/>
    <property type="project" value="UniProtKB-KW"/>
</dbReference>
<dbReference type="GO" id="GO:0051536">
    <property type="term" value="F:iron-sulfur cluster binding"/>
    <property type="evidence" value="ECO:0007669"/>
    <property type="project" value="UniProtKB-KW"/>
</dbReference>
<dbReference type="InterPro" id="IPR014013">
    <property type="entry name" value="Helic_SF1/SF2_ATP-bd_DinG/Rad3"/>
</dbReference>
<dbReference type="AlphaFoldDB" id="Q4MZ47"/>
<evidence type="ECO:0000313" key="13">
    <source>
        <dbReference type="Proteomes" id="UP000001949"/>
    </source>
</evidence>
<feature type="domain" description="Helicase ATP-binding" evidence="11">
    <location>
        <begin position="1"/>
        <end position="347"/>
    </location>
</feature>
<evidence type="ECO:0000256" key="5">
    <source>
        <dbReference type="ARBA" id="ARBA00022801"/>
    </source>
</evidence>
<dbReference type="InterPro" id="IPR045028">
    <property type="entry name" value="DinG/Rad3-like"/>
</dbReference>
<keyword evidence="13" id="KW-1185">Reference proteome</keyword>
<dbReference type="SUPFAM" id="SSF52540">
    <property type="entry name" value="P-loop containing nucleoside triphosphate hydrolases"/>
    <property type="match status" value="2"/>
</dbReference>
<dbReference type="InterPro" id="IPR006554">
    <property type="entry name" value="Helicase-like_DEXD_c2"/>
</dbReference>
<proteinExistence type="inferred from homology"/>
<dbReference type="GO" id="GO:0034085">
    <property type="term" value="P:establishment of sister chromatid cohesion"/>
    <property type="evidence" value="ECO:0007669"/>
    <property type="project" value="TreeGrafter"/>
</dbReference>
<evidence type="ECO:0000256" key="2">
    <source>
        <dbReference type="ARBA" id="ARBA00008435"/>
    </source>
</evidence>
<evidence type="ECO:0000256" key="3">
    <source>
        <dbReference type="ARBA" id="ARBA00022723"/>
    </source>
</evidence>
<dbReference type="InterPro" id="IPR042493">
    <property type="entry name" value="XPD_DNA_FeS"/>
</dbReference>
<dbReference type="Pfam" id="PF13307">
    <property type="entry name" value="Helicase_C_2"/>
    <property type="match status" value="1"/>
</dbReference>
<dbReference type="eggNOG" id="KOG1133">
    <property type="taxonomic scope" value="Eukaryota"/>
</dbReference>
<dbReference type="KEGG" id="tpv:TP03_0644"/>
<evidence type="ECO:0000256" key="1">
    <source>
        <dbReference type="ARBA" id="ARBA00001966"/>
    </source>
</evidence>
<evidence type="ECO:0000256" key="8">
    <source>
        <dbReference type="ARBA" id="ARBA00023004"/>
    </source>
</evidence>
<dbReference type="GO" id="GO:0006139">
    <property type="term" value="P:nucleobase-containing compound metabolic process"/>
    <property type="evidence" value="ECO:0007669"/>
    <property type="project" value="InterPro"/>
</dbReference>